<accession>A0A291LYZ6</accession>
<proteinExistence type="predicted"/>
<name>A0A291LYZ6_9RHOB</name>
<protein>
    <submittedName>
        <fullName evidence="1">Uncharacterized protein</fullName>
    </submittedName>
</protein>
<keyword evidence="2" id="KW-1185">Reference proteome</keyword>
<dbReference type="EMBL" id="CP021404">
    <property type="protein sequence ID" value="ATI41922.1"/>
    <property type="molecule type" value="Genomic_DNA"/>
</dbReference>
<gene>
    <name evidence="1" type="ORF">CBW24_07845</name>
</gene>
<organism evidence="1 2">
    <name type="scientific">Pacificitalea manganoxidans</name>
    <dbReference type="NCBI Taxonomy" id="1411902"/>
    <lineage>
        <taxon>Bacteria</taxon>
        <taxon>Pseudomonadati</taxon>
        <taxon>Pseudomonadota</taxon>
        <taxon>Alphaproteobacteria</taxon>
        <taxon>Rhodobacterales</taxon>
        <taxon>Paracoccaceae</taxon>
        <taxon>Pacificitalea</taxon>
    </lineage>
</organism>
<dbReference type="AlphaFoldDB" id="A0A291LYZ6"/>
<dbReference type="KEGG" id="cmag:CBW24_07845"/>
<evidence type="ECO:0000313" key="1">
    <source>
        <dbReference type="EMBL" id="ATI41922.1"/>
    </source>
</evidence>
<evidence type="ECO:0000313" key="2">
    <source>
        <dbReference type="Proteomes" id="UP000219050"/>
    </source>
</evidence>
<dbReference type="Proteomes" id="UP000219050">
    <property type="component" value="Chromosome"/>
</dbReference>
<sequence length="100" mass="10754">MPRRGDLAVSAGQGAEVRFSERRFGTVLVRVDHEAGSCVLSGSWPRARLRFPQFHSLEEIDLALGQLASRVAGDAWAMNVTAALRWAGQQLKAGGGRAHG</sequence>
<reference evidence="1 2" key="1">
    <citation type="submission" date="2017-05" db="EMBL/GenBank/DDBJ databases">
        <title>Comparative genomic and metabolic analysis of manganese-oxidizing mechanisms in Celeribater manganoxidans DY25T: its adaption to the environment of polymetallic nodule.</title>
        <authorList>
            <person name="Wang X."/>
        </authorList>
    </citation>
    <scope>NUCLEOTIDE SEQUENCE [LARGE SCALE GENOMIC DNA]</scope>
    <source>
        <strain evidence="1 2">DY25</strain>
    </source>
</reference>